<accession>Q10RZ4</accession>
<dbReference type="EMBL" id="DP000009">
    <property type="protein sequence ID" value="ABF93902.1"/>
    <property type="molecule type" value="Genomic_DNA"/>
</dbReference>
<evidence type="ECO:0000313" key="2">
    <source>
        <dbReference type="EMBL" id="ABF93902.1"/>
    </source>
</evidence>
<gene>
    <name evidence="2" type="ordered locus">LOC_Os03g04740</name>
</gene>
<feature type="region of interest" description="Disordered" evidence="1">
    <location>
        <begin position="470"/>
        <end position="535"/>
    </location>
</feature>
<dbReference type="PANTHER" id="PTHR33443">
    <property type="entry name" value="ZGC:112980"/>
    <property type="match status" value="1"/>
</dbReference>
<feature type="compositionally biased region" description="Polar residues" evidence="1">
    <location>
        <begin position="349"/>
        <end position="366"/>
    </location>
</feature>
<feature type="compositionally biased region" description="Polar residues" evidence="1">
    <location>
        <begin position="493"/>
        <end position="504"/>
    </location>
</feature>
<reference evidence="2" key="1">
    <citation type="journal article" date="2005" name="Genome Res.">
        <title>Sequence, annotation, and analysis of synteny between rice chromosome 3 and diverged grass species.</title>
        <authorList>
            <consortium name="Rice Chromosome 3 Sequencing Consortium"/>
            <person name="Buell C.R."/>
            <person name="Yuan Q."/>
            <person name="Ouyang S."/>
            <person name="Liu J."/>
            <person name="Zhu W."/>
            <person name="Wang A."/>
            <person name="Maiti R."/>
            <person name="Haas B."/>
            <person name="Wortman J."/>
            <person name="Pertea M."/>
            <person name="Jones K.M."/>
            <person name="Kim M."/>
            <person name="Overton L."/>
            <person name="Tsitrin T."/>
            <person name="Fadrosh D."/>
            <person name="Bera J."/>
            <person name="Weaver B."/>
            <person name="Jin S."/>
            <person name="Johri S."/>
            <person name="Reardon M."/>
            <person name="Webb K."/>
            <person name="Hill J."/>
            <person name="Moffat K."/>
            <person name="Tallon L."/>
            <person name="Van Aken S."/>
            <person name="Lewis M."/>
            <person name="Utterback T."/>
            <person name="Feldblyum T."/>
            <person name="Zismann V."/>
            <person name="Iobst S."/>
            <person name="Hsiao J."/>
            <person name="de Vazeille A.R."/>
            <person name="Salzberg S.L."/>
            <person name="White O."/>
            <person name="Fraser C."/>
            <person name="Yu Y."/>
            <person name="Kim H."/>
            <person name="Rambo T."/>
            <person name="Currie J."/>
            <person name="Collura K."/>
            <person name="Kernodle-Thompson S."/>
            <person name="Wei F."/>
            <person name="Kudrna K."/>
            <person name="Ammiraju J.S."/>
            <person name="Luo M."/>
            <person name="Goicoechea J.L."/>
            <person name="Wing R.A."/>
            <person name="Henry D."/>
            <person name="Oates R."/>
            <person name="Palmer M."/>
            <person name="Pries G."/>
            <person name="Saski C."/>
            <person name="Simmons J."/>
            <person name="Soderlund C."/>
            <person name="Nelson W."/>
            <person name="de la Bastide M."/>
            <person name="Spiegel L."/>
            <person name="Nascimento L."/>
            <person name="Huang E."/>
            <person name="Preston R."/>
            <person name="Zutavern T."/>
            <person name="Palmer L."/>
            <person name="O'Shaughnessy A."/>
            <person name="Dike S."/>
            <person name="McCombie W.R."/>
            <person name="Minx P."/>
            <person name="Cordum H."/>
            <person name="Wilson R."/>
            <person name="Jin W."/>
            <person name="Lee H.R."/>
            <person name="Jiang J."/>
            <person name="Jackson S."/>
        </authorList>
    </citation>
    <scope>NUCLEOTIDE SEQUENCE [LARGE SCALE GENOMIC DNA]</scope>
</reference>
<feature type="region of interest" description="Disordered" evidence="1">
    <location>
        <begin position="18"/>
        <end position="43"/>
    </location>
</feature>
<protein>
    <submittedName>
        <fullName evidence="2">Expressed protein</fullName>
    </submittedName>
</protein>
<name>Q10RZ4_ORYSJ</name>
<dbReference type="AlphaFoldDB" id="Q10RZ4"/>
<dbReference type="HOGENOM" id="CLU_037262_0_0_1"/>
<proteinExistence type="predicted"/>
<organism evidence="2">
    <name type="scientific">Oryza sativa subsp. japonica</name>
    <name type="common">Rice</name>
    <dbReference type="NCBI Taxonomy" id="39947"/>
    <lineage>
        <taxon>Eukaryota</taxon>
        <taxon>Viridiplantae</taxon>
        <taxon>Streptophyta</taxon>
        <taxon>Embryophyta</taxon>
        <taxon>Tracheophyta</taxon>
        <taxon>Spermatophyta</taxon>
        <taxon>Magnoliopsida</taxon>
        <taxon>Liliopsida</taxon>
        <taxon>Poales</taxon>
        <taxon>Poaceae</taxon>
        <taxon>BOP clade</taxon>
        <taxon>Oryzoideae</taxon>
        <taxon>Oryzeae</taxon>
        <taxon>Oryzinae</taxon>
        <taxon>Oryza</taxon>
        <taxon>Oryza sativa</taxon>
    </lineage>
</organism>
<sequence length="535" mass="57614">MGAAGAVVEISSDDEAIPVAAKRPNVPPVSSSHPLPEDCNGVEEGLGDPAALVEFVASMLDDKRSARDVAAADDGDDDDCVMLDGDPDKAVLVVNEQRPGQGGPEEELQIVSEKGELHFRPYIVFVVIACRDFPHPRHLCVSMPFTSSHADHCAMCHCYVCDSPAPCAFWGKGTEPTDHCHATDKNAKWTKMRQSLKRKNLPSSNRRGIKNHFQPISATASLQLQQYTGDRFSVPRLSPLSPVGFHVSRNVSQNQWMMKLIGVPPNVGQPVNLQEATFPRASIPRKRFRSDGSAPPVHLSTNANHLRHPAPNSVLVQPVSSAAFQTTQSQPASSAVSQNSVSAARPLRVQTTQSQPPSSAVSQNSVTAARPLRGYSPQNSFSAPVRVQSTSYHQVAPGISQGLQVQSTSYLQVDPGRAVSAELQLSQCSSLQTQGIQHQHDPSADIYQNIWKEALAKLASELGVSDYNIDPPGRLPSTPQPNQLHAQMRPGHQPTQATARQGVQANGGHVAAASQKRTSNGHHLPNHKQFNPGAN</sequence>
<feature type="region of interest" description="Disordered" evidence="1">
    <location>
        <begin position="282"/>
        <end position="309"/>
    </location>
</feature>
<evidence type="ECO:0000256" key="1">
    <source>
        <dbReference type="SAM" id="MobiDB-lite"/>
    </source>
</evidence>
<feature type="region of interest" description="Disordered" evidence="1">
    <location>
        <begin position="325"/>
        <end position="366"/>
    </location>
</feature>
<dbReference type="PANTHER" id="PTHR33443:SF37">
    <property type="entry name" value="OS03G0140900 PROTEIN"/>
    <property type="match status" value="1"/>
</dbReference>
<feature type="compositionally biased region" description="Low complexity" evidence="1">
    <location>
        <begin position="325"/>
        <end position="344"/>
    </location>
</feature>
<dbReference type="InterPro" id="IPR053234">
    <property type="entry name" value="RPM1_Interactor"/>
</dbReference>
<reference evidence="2" key="2">
    <citation type="submission" date="2006-06" db="EMBL/GenBank/DDBJ databases">
        <authorList>
            <person name="Buell R."/>
            <person name="Wing R.A."/>
            <person name="McCombie W.A."/>
            <person name="Ouyang S."/>
        </authorList>
    </citation>
    <scope>NUCLEOTIDE SEQUENCE</scope>
</reference>